<proteinExistence type="predicted"/>
<dbReference type="EMBL" id="HQ225832">
    <property type="protein sequence ID" value="ADX42571.1"/>
    <property type="molecule type" value="Genomic_DNA"/>
</dbReference>
<accession>G4W983</accession>
<evidence type="ECO:0000313" key="2">
    <source>
        <dbReference type="Proteomes" id="UP000002653"/>
    </source>
</evidence>
<name>G4W983_9CAUD</name>
<dbReference type="Proteomes" id="UP000002653">
    <property type="component" value="Segment"/>
</dbReference>
<keyword evidence="2" id="KW-1185">Reference proteome</keyword>
<evidence type="ECO:0000313" key="1">
    <source>
        <dbReference type="EMBL" id="ADX42571.1"/>
    </source>
</evidence>
<reference evidence="1 2" key="1">
    <citation type="journal article" date="2012" name="Virus Genes">
        <title>Isolation and complete genome sequence of a bacteriophage lysing Tetrasphaera jenkinsii, a filamentous bacteria responsible for bulking in activated sludge.</title>
        <authorList>
            <person name="Petrovski S."/>
            <person name="Tillett D."/>
            <person name="Seviour R.J."/>
        </authorList>
    </citation>
    <scope>NUCLEOTIDE SEQUENCE [LARGE SCALE GENOMIC DNA]</scope>
</reference>
<protein>
    <submittedName>
        <fullName evidence="1">Uncharacterized protein</fullName>
    </submittedName>
</protein>
<dbReference type="RefSeq" id="YP_007237963.1">
    <property type="nucleotide sequence ID" value="NC_019930.1"/>
</dbReference>
<sequence length="132" mass="14541">MLVDGILQEVVSKKGLVYRVRGICAKEVTYLVTDGNGKFSHGDTLNEARESLIYKIGDRDKSKFQGMGPQTILSFGEAIGAYRVITGACEAGTRAFISSKIGEPKDRYSIGEIIELTEGQYGSQEFKQFFSK</sequence>
<organism evidence="1 2">
    <name type="scientific">Tetrasphaera phage TJE1</name>
    <dbReference type="NCBI Taxonomy" id="981335"/>
    <lineage>
        <taxon>Viruses</taxon>
        <taxon>Duplodnaviria</taxon>
        <taxon>Heunggongvirae</taxon>
        <taxon>Uroviricota</taxon>
        <taxon>Caudoviricetes</taxon>
        <taxon>Tijeunavirus</taxon>
        <taxon>Tijeunavirus TJE1</taxon>
    </lineage>
</organism>
<dbReference type="KEGG" id="vg:14297476"/>
<dbReference type="GeneID" id="14297476"/>